<dbReference type="Proteomes" id="UP001457282">
    <property type="component" value="Unassembled WGS sequence"/>
</dbReference>
<feature type="region of interest" description="Disordered" evidence="1">
    <location>
        <begin position="103"/>
        <end position="145"/>
    </location>
</feature>
<sequence>MHAFFSLYDSILSTPLDSLLFIVLRRVFKPLQPQGPDCSAISVSAQSPYQRASLSLSLISKSPVKIGFREFCTIADGEGRSAEGPSDMQKSDVVTRAGLVLLVDDDDNDDNNDEERGEEFGGVSSWCRQPSFHSSENLKPSKPST</sequence>
<evidence type="ECO:0000313" key="3">
    <source>
        <dbReference type="Proteomes" id="UP001457282"/>
    </source>
</evidence>
<feature type="compositionally biased region" description="Polar residues" evidence="1">
    <location>
        <begin position="126"/>
        <end position="145"/>
    </location>
</feature>
<organism evidence="2 3">
    <name type="scientific">Rubus argutus</name>
    <name type="common">Southern blackberry</name>
    <dbReference type="NCBI Taxonomy" id="59490"/>
    <lineage>
        <taxon>Eukaryota</taxon>
        <taxon>Viridiplantae</taxon>
        <taxon>Streptophyta</taxon>
        <taxon>Embryophyta</taxon>
        <taxon>Tracheophyta</taxon>
        <taxon>Spermatophyta</taxon>
        <taxon>Magnoliopsida</taxon>
        <taxon>eudicotyledons</taxon>
        <taxon>Gunneridae</taxon>
        <taxon>Pentapetalae</taxon>
        <taxon>rosids</taxon>
        <taxon>fabids</taxon>
        <taxon>Rosales</taxon>
        <taxon>Rosaceae</taxon>
        <taxon>Rosoideae</taxon>
        <taxon>Rosoideae incertae sedis</taxon>
        <taxon>Rubus</taxon>
    </lineage>
</organism>
<proteinExistence type="predicted"/>
<keyword evidence="3" id="KW-1185">Reference proteome</keyword>
<dbReference type="EMBL" id="JBEDUW010000001">
    <property type="protein sequence ID" value="KAK9951559.1"/>
    <property type="molecule type" value="Genomic_DNA"/>
</dbReference>
<protein>
    <submittedName>
        <fullName evidence="2">Uncharacterized protein</fullName>
    </submittedName>
</protein>
<reference evidence="2 3" key="1">
    <citation type="journal article" date="2023" name="G3 (Bethesda)">
        <title>A chromosome-length genome assembly and annotation of blackberry (Rubus argutus, cv. 'Hillquist').</title>
        <authorList>
            <person name="Bruna T."/>
            <person name="Aryal R."/>
            <person name="Dudchenko O."/>
            <person name="Sargent D.J."/>
            <person name="Mead D."/>
            <person name="Buti M."/>
            <person name="Cavallini A."/>
            <person name="Hytonen T."/>
            <person name="Andres J."/>
            <person name="Pham M."/>
            <person name="Weisz D."/>
            <person name="Mascagni F."/>
            <person name="Usai G."/>
            <person name="Natali L."/>
            <person name="Bassil N."/>
            <person name="Fernandez G.E."/>
            <person name="Lomsadze A."/>
            <person name="Armour M."/>
            <person name="Olukolu B."/>
            <person name="Poorten T."/>
            <person name="Britton C."/>
            <person name="Davik J."/>
            <person name="Ashrafi H."/>
            <person name="Aiden E.L."/>
            <person name="Borodovsky M."/>
            <person name="Worthington M."/>
        </authorList>
    </citation>
    <scope>NUCLEOTIDE SEQUENCE [LARGE SCALE GENOMIC DNA]</scope>
    <source>
        <strain evidence="2">PI 553951</strain>
    </source>
</reference>
<evidence type="ECO:0000313" key="2">
    <source>
        <dbReference type="EMBL" id="KAK9951559.1"/>
    </source>
</evidence>
<accession>A0AAW1YSV6</accession>
<name>A0AAW1YSV6_RUBAR</name>
<gene>
    <name evidence="2" type="ORF">M0R45_006997</name>
</gene>
<comment type="caution">
    <text evidence="2">The sequence shown here is derived from an EMBL/GenBank/DDBJ whole genome shotgun (WGS) entry which is preliminary data.</text>
</comment>
<evidence type="ECO:0000256" key="1">
    <source>
        <dbReference type="SAM" id="MobiDB-lite"/>
    </source>
</evidence>
<feature type="compositionally biased region" description="Acidic residues" evidence="1">
    <location>
        <begin position="103"/>
        <end position="117"/>
    </location>
</feature>
<dbReference type="AlphaFoldDB" id="A0AAW1YSV6"/>